<dbReference type="SMART" id="SM00850">
    <property type="entry name" value="LytTR"/>
    <property type="match status" value="1"/>
</dbReference>
<dbReference type="GO" id="GO:0003677">
    <property type="term" value="F:DNA binding"/>
    <property type="evidence" value="ECO:0007669"/>
    <property type="project" value="InterPro"/>
</dbReference>
<dbReference type="Proteomes" id="UP000441358">
    <property type="component" value="Unassembled WGS sequence"/>
</dbReference>
<keyword evidence="1" id="KW-0597">Phosphoprotein</keyword>
<feature type="domain" description="Response regulatory" evidence="2">
    <location>
        <begin position="5"/>
        <end position="116"/>
    </location>
</feature>
<evidence type="ECO:0000256" key="1">
    <source>
        <dbReference type="PROSITE-ProRule" id="PRU00169"/>
    </source>
</evidence>
<dbReference type="Pfam" id="PF04397">
    <property type="entry name" value="LytTR"/>
    <property type="match status" value="1"/>
</dbReference>
<evidence type="ECO:0000313" key="5">
    <source>
        <dbReference type="EMBL" id="MRZ50866.1"/>
    </source>
</evidence>
<dbReference type="SUPFAM" id="SSF52172">
    <property type="entry name" value="CheY-like"/>
    <property type="match status" value="1"/>
</dbReference>
<dbReference type="Gene3D" id="3.40.50.2300">
    <property type="match status" value="1"/>
</dbReference>
<dbReference type="Proteomes" id="UP000095455">
    <property type="component" value="Unassembled WGS sequence"/>
</dbReference>
<reference evidence="4 6" key="1">
    <citation type="submission" date="2015-09" db="EMBL/GenBank/DDBJ databases">
        <authorList>
            <consortium name="Pathogen Informatics"/>
        </authorList>
    </citation>
    <scope>NUCLEOTIDE SEQUENCE [LARGE SCALE GENOMIC DNA]</scope>
    <source>
        <strain evidence="4 6">2789STDY5608822</strain>
    </source>
</reference>
<feature type="domain" description="HTH LytTR-type" evidence="3">
    <location>
        <begin position="131"/>
        <end position="205"/>
    </location>
</feature>
<dbReference type="Gene3D" id="2.40.50.1020">
    <property type="entry name" value="LytTr DNA-binding domain"/>
    <property type="match status" value="1"/>
</dbReference>
<sequence length="236" mass="27154">MKTLTCMIVDDEPLAVKMLEDFVSRTPYLRLAASFNDPVLALSTLRESPVDVLFLDIQMPDLDGLNLSRMVPPSTRVIFTTAFKEYAFDSYEVNALDFLLKPIRYHKFLGAAEKARQWFEMSSVKEERGSLFVRVDSQLRQVEISRILYVTGLKDYVMIYLEGEARPLITHVTMKAMEEMLSTGRFMRVHRSYIVALDKIRSVDRNNCVYIGKEIIHVTDAYKEAFNAYLKAAQPS</sequence>
<reference evidence="5 7" key="2">
    <citation type="journal article" date="2019" name="Nat. Med.">
        <title>A library of human gut bacterial isolates paired with longitudinal multiomics data enables mechanistic microbiome research.</title>
        <authorList>
            <person name="Poyet M."/>
            <person name="Groussin M."/>
            <person name="Gibbons S.M."/>
            <person name="Avila-Pacheco J."/>
            <person name="Jiang X."/>
            <person name="Kearney S.M."/>
            <person name="Perrotta A.R."/>
            <person name="Berdy B."/>
            <person name="Zhao S."/>
            <person name="Lieberman T.D."/>
            <person name="Swanson P.K."/>
            <person name="Smith M."/>
            <person name="Roesemann S."/>
            <person name="Alexander J.E."/>
            <person name="Rich S.A."/>
            <person name="Livny J."/>
            <person name="Vlamakis H."/>
            <person name="Clish C."/>
            <person name="Bullock K."/>
            <person name="Deik A."/>
            <person name="Scott J."/>
            <person name="Pierce K.A."/>
            <person name="Xavier R.J."/>
            <person name="Alm E.J."/>
        </authorList>
    </citation>
    <scope>NUCLEOTIDE SEQUENCE [LARGE SCALE GENOMIC DNA]</scope>
    <source>
        <strain evidence="5 7">BIOML-A32</strain>
    </source>
</reference>
<dbReference type="Pfam" id="PF00072">
    <property type="entry name" value="Response_reg"/>
    <property type="match status" value="1"/>
</dbReference>
<evidence type="ECO:0000259" key="3">
    <source>
        <dbReference type="PROSITE" id="PS50930"/>
    </source>
</evidence>
<accession>A0A174LQA6</accession>
<evidence type="ECO:0000313" key="4">
    <source>
        <dbReference type="EMBL" id="CUP25161.1"/>
    </source>
</evidence>
<dbReference type="PANTHER" id="PTHR37299">
    <property type="entry name" value="TRANSCRIPTIONAL REGULATOR-RELATED"/>
    <property type="match status" value="1"/>
</dbReference>
<feature type="modified residue" description="4-aspartylphosphate" evidence="1">
    <location>
        <position position="56"/>
    </location>
</feature>
<dbReference type="PANTHER" id="PTHR37299:SF1">
    <property type="entry name" value="STAGE 0 SPORULATION PROTEIN A HOMOLOG"/>
    <property type="match status" value="1"/>
</dbReference>
<evidence type="ECO:0000313" key="6">
    <source>
        <dbReference type="Proteomes" id="UP000095455"/>
    </source>
</evidence>
<organism evidence="5 7">
    <name type="scientific">Parabacteroides distasonis</name>
    <dbReference type="NCBI Taxonomy" id="823"/>
    <lineage>
        <taxon>Bacteria</taxon>
        <taxon>Pseudomonadati</taxon>
        <taxon>Bacteroidota</taxon>
        <taxon>Bacteroidia</taxon>
        <taxon>Bacteroidales</taxon>
        <taxon>Tannerellaceae</taxon>
        <taxon>Parabacteroides</taxon>
    </lineage>
</organism>
<dbReference type="EMBL" id="WKMC01000007">
    <property type="protein sequence ID" value="MRZ50866.1"/>
    <property type="molecule type" value="Genomic_DNA"/>
</dbReference>
<name>A0A174LQA6_PARDI</name>
<dbReference type="EMBL" id="CYYK01000023">
    <property type="protein sequence ID" value="CUP25161.1"/>
    <property type="molecule type" value="Genomic_DNA"/>
</dbReference>
<gene>
    <name evidence="4" type="primary">yehT_6</name>
    <name evidence="4" type="ORF">ERS852380_04233</name>
    <name evidence="5" type="ORF">GKD66_11680</name>
</gene>
<dbReference type="PROSITE" id="PS50110">
    <property type="entry name" value="RESPONSE_REGULATORY"/>
    <property type="match status" value="1"/>
</dbReference>
<dbReference type="RefSeq" id="WP_036644367.1">
    <property type="nucleotide sequence ID" value="NZ_CABMKT010000002.1"/>
</dbReference>
<evidence type="ECO:0000313" key="7">
    <source>
        <dbReference type="Proteomes" id="UP000441358"/>
    </source>
</evidence>
<evidence type="ECO:0000259" key="2">
    <source>
        <dbReference type="PROSITE" id="PS50110"/>
    </source>
</evidence>
<dbReference type="InterPro" id="IPR001789">
    <property type="entry name" value="Sig_transdc_resp-reg_receiver"/>
</dbReference>
<dbReference type="InterPro" id="IPR011006">
    <property type="entry name" value="CheY-like_superfamily"/>
</dbReference>
<dbReference type="InterPro" id="IPR046947">
    <property type="entry name" value="LytR-like"/>
</dbReference>
<dbReference type="InterPro" id="IPR007492">
    <property type="entry name" value="LytTR_DNA-bd_dom"/>
</dbReference>
<protein>
    <submittedName>
        <fullName evidence="4">Probable transcriptional regulatory protein YehT</fullName>
    </submittedName>
    <submittedName>
        <fullName evidence="5">Response regulator</fullName>
    </submittedName>
</protein>
<comment type="caution">
    <text evidence="5">The sequence shown here is derived from an EMBL/GenBank/DDBJ whole genome shotgun (WGS) entry which is preliminary data.</text>
</comment>
<proteinExistence type="predicted"/>
<dbReference type="AlphaFoldDB" id="A0A174LQA6"/>
<dbReference type="SMART" id="SM00448">
    <property type="entry name" value="REC"/>
    <property type="match status" value="1"/>
</dbReference>
<dbReference type="GO" id="GO:0000156">
    <property type="term" value="F:phosphorelay response regulator activity"/>
    <property type="evidence" value="ECO:0007669"/>
    <property type="project" value="InterPro"/>
</dbReference>
<dbReference type="PROSITE" id="PS50930">
    <property type="entry name" value="HTH_LYTTR"/>
    <property type="match status" value="1"/>
</dbReference>